<proteinExistence type="predicted"/>
<evidence type="ECO:0000313" key="2">
    <source>
        <dbReference type="Proteomes" id="UP000438448"/>
    </source>
</evidence>
<organism evidence="1 2">
    <name type="scientific">Nocardia macrotermitis</name>
    <dbReference type="NCBI Taxonomy" id="2585198"/>
    <lineage>
        <taxon>Bacteria</taxon>
        <taxon>Bacillati</taxon>
        <taxon>Actinomycetota</taxon>
        <taxon>Actinomycetes</taxon>
        <taxon>Mycobacteriales</taxon>
        <taxon>Nocardiaceae</taxon>
        <taxon>Nocardia</taxon>
    </lineage>
</organism>
<protein>
    <submittedName>
        <fullName evidence="1">Uncharacterized protein</fullName>
    </submittedName>
</protein>
<dbReference type="OrthoDB" id="4555700at2"/>
<dbReference type="Proteomes" id="UP000438448">
    <property type="component" value="Unassembled WGS sequence"/>
</dbReference>
<evidence type="ECO:0000313" key="1">
    <source>
        <dbReference type="EMBL" id="MQY18615.1"/>
    </source>
</evidence>
<sequence length="197" mass="21708">MAVRSVDPIDRGVWEVARWRAHVRKHPLRYHLVVIAPTAAEVVRCAGGWVFDRTCAGWQVTALIAECSNVRPLGILGATVLDLEQALTVLERDMHPNAIAVASQTYLSDDRVRAGVHEYLDSRPVEVALWGDGLPSELDDRVEPVSHRMSNAARVFKNCALAAAGFPEESAAEIEAFRTRELPPPSCRYDGDLVSAR</sequence>
<dbReference type="EMBL" id="WEGK01000003">
    <property type="protein sequence ID" value="MQY18615.1"/>
    <property type="molecule type" value="Genomic_DNA"/>
</dbReference>
<gene>
    <name evidence="1" type="ORF">NRB20_16940</name>
</gene>
<reference evidence="1 2" key="1">
    <citation type="submission" date="2019-10" db="EMBL/GenBank/DDBJ databases">
        <title>Nocardia macrotermitis sp. nov. and Nocardia aurantia sp. nov., isolated from the gut of fungus growing-termite Macrotermes natalensis.</title>
        <authorList>
            <person name="Benndorf R."/>
            <person name="Schwitalla J."/>
            <person name="Martin K."/>
            <person name="De Beer W."/>
            <person name="Kaster A.-K."/>
            <person name="Vollmers J."/>
            <person name="Poulsen M."/>
            <person name="Beemelmanns C."/>
        </authorList>
    </citation>
    <scope>NUCLEOTIDE SEQUENCE [LARGE SCALE GENOMIC DNA]</scope>
    <source>
        <strain evidence="1 2">RB20</strain>
    </source>
</reference>
<keyword evidence="2" id="KW-1185">Reference proteome</keyword>
<dbReference type="AlphaFoldDB" id="A0A7K0CYQ7"/>
<accession>A0A7K0CYQ7</accession>
<name>A0A7K0CYQ7_9NOCA</name>
<comment type="caution">
    <text evidence="1">The sequence shown here is derived from an EMBL/GenBank/DDBJ whole genome shotgun (WGS) entry which is preliminary data.</text>
</comment>